<dbReference type="PANTHER" id="PTHR30535:SF4">
    <property type="entry name" value="HEMIN-BINDING PERIPLASMIC PROTEIN HMUT"/>
    <property type="match status" value="1"/>
</dbReference>
<keyword evidence="3" id="KW-1185">Reference proteome</keyword>
<dbReference type="Gene3D" id="3.40.50.1980">
    <property type="entry name" value="Nitrogenase molybdenum iron protein domain"/>
    <property type="match status" value="2"/>
</dbReference>
<dbReference type="InterPro" id="IPR050902">
    <property type="entry name" value="ABC_Transporter_SBP"/>
</dbReference>
<evidence type="ECO:0000313" key="3">
    <source>
        <dbReference type="Proteomes" id="UP001302949"/>
    </source>
</evidence>
<evidence type="ECO:0000259" key="1">
    <source>
        <dbReference type="PROSITE" id="PS50983"/>
    </source>
</evidence>
<comment type="caution">
    <text evidence="2">The sequence shown here is derived from an EMBL/GenBank/DDBJ whole genome shotgun (WGS) entry which is preliminary data.</text>
</comment>
<proteinExistence type="predicted"/>
<organism evidence="2 3">
    <name type="scientific">Arcicella rigui</name>
    <dbReference type="NCBI Taxonomy" id="797020"/>
    <lineage>
        <taxon>Bacteria</taxon>
        <taxon>Pseudomonadati</taxon>
        <taxon>Bacteroidota</taxon>
        <taxon>Cytophagia</taxon>
        <taxon>Cytophagales</taxon>
        <taxon>Flectobacillaceae</taxon>
        <taxon>Arcicella</taxon>
    </lineage>
</organism>
<dbReference type="InterPro" id="IPR002491">
    <property type="entry name" value="ABC_transptr_periplasmic_BD"/>
</dbReference>
<gene>
    <name evidence="2" type="ORF">VB248_04620</name>
</gene>
<dbReference type="PANTHER" id="PTHR30535">
    <property type="entry name" value="VITAMIN B12-BINDING PROTEIN"/>
    <property type="match status" value="1"/>
</dbReference>
<accession>A0ABU5Q6F0</accession>
<name>A0ABU5Q6F0_9BACT</name>
<dbReference type="RefSeq" id="WP_323295568.1">
    <property type="nucleotide sequence ID" value="NZ_JAYFUM010000005.1"/>
</dbReference>
<dbReference type="Pfam" id="PF01497">
    <property type="entry name" value="Peripla_BP_2"/>
    <property type="match status" value="1"/>
</dbReference>
<dbReference type="PROSITE" id="PS50983">
    <property type="entry name" value="FE_B12_PBP"/>
    <property type="match status" value="1"/>
</dbReference>
<reference evidence="2 3" key="1">
    <citation type="submission" date="2023-12" db="EMBL/GenBank/DDBJ databases">
        <title>Novel species of the genus Arcicella isolated from rivers.</title>
        <authorList>
            <person name="Lu H."/>
        </authorList>
    </citation>
    <scope>NUCLEOTIDE SEQUENCE [LARGE SCALE GENOMIC DNA]</scope>
    <source>
        <strain evidence="2 3">KCTC 23307</strain>
    </source>
</reference>
<dbReference type="Proteomes" id="UP001302949">
    <property type="component" value="Unassembled WGS sequence"/>
</dbReference>
<feature type="domain" description="Fe/B12 periplasmic-binding" evidence="1">
    <location>
        <begin position="29"/>
        <end position="283"/>
    </location>
</feature>
<protein>
    <submittedName>
        <fullName evidence="2">ABC transporter substrate-binding protein</fullName>
    </submittedName>
</protein>
<evidence type="ECO:0000313" key="2">
    <source>
        <dbReference type="EMBL" id="MEA5138400.1"/>
    </source>
</evidence>
<sequence>MKNSRKNYAVLLLFWLISTQVFGQTKPQRIVSISGAVTEILVELGLQNQIVGTDVTSNYPAAIEKLPKVGHNRGIGAEATLALQPTIVVGTRDEKGQSFLKPEVEEQFKSAGVKVQMFTQQYSIEGTKKLINEVANYFGKKAQAARLIQKIESSLAKVKKPAIAPKVLFIYARGVGAMSVAGNGTSVKSLIELAGGQNATNDFENFKPLTPEGLIAANPDYILLFNSGLESIGGIDGLLKVPGVAQTNAGKKRKVIEMDGVMLTGFTPRVGSAVLELSEKLKK</sequence>
<dbReference type="SUPFAM" id="SSF53807">
    <property type="entry name" value="Helical backbone' metal receptor"/>
    <property type="match status" value="1"/>
</dbReference>
<dbReference type="EMBL" id="JAYFUM010000005">
    <property type="protein sequence ID" value="MEA5138400.1"/>
    <property type="molecule type" value="Genomic_DNA"/>
</dbReference>